<evidence type="ECO:0000256" key="4">
    <source>
        <dbReference type="SAM" id="MobiDB-lite"/>
    </source>
</evidence>
<dbReference type="Pfam" id="PF08577">
    <property type="entry name" value="PI31_Prot_C"/>
    <property type="match status" value="1"/>
</dbReference>
<dbReference type="GO" id="GO:0004866">
    <property type="term" value="F:endopeptidase inhibitor activity"/>
    <property type="evidence" value="ECO:0007669"/>
    <property type="project" value="InterPro"/>
</dbReference>
<dbReference type="InterPro" id="IPR013886">
    <property type="entry name" value="PI31_Prot_C"/>
</dbReference>
<organism evidence="6 8">
    <name type="scientific">Neospora caninum (strain Liverpool)</name>
    <dbReference type="NCBI Taxonomy" id="572307"/>
    <lineage>
        <taxon>Eukaryota</taxon>
        <taxon>Sar</taxon>
        <taxon>Alveolata</taxon>
        <taxon>Apicomplexa</taxon>
        <taxon>Conoidasida</taxon>
        <taxon>Coccidia</taxon>
        <taxon>Eucoccidiorida</taxon>
        <taxon>Eimeriorina</taxon>
        <taxon>Sarcocystidae</taxon>
        <taxon>Neospora</taxon>
    </lineage>
</organism>
<reference evidence="8" key="3">
    <citation type="journal article" date="2012" name="PLoS Pathog.">
        <title>Comparative genomics of the apicomplexan parasites Toxoplasma gondii and Neospora caninum: Coccidia differing in host range and transmission strategy.</title>
        <authorList>
            <person name="Reid A.J."/>
            <person name="Vermont S.J."/>
            <person name="Cotton J.A."/>
            <person name="Harris D."/>
            <person name="Hill-Cawthorne G.A."/>
            <person name="Konen-Waisman S."/>
            <person name="Latham S.M."/>
            <person name="Mourier T."/>
            <person name="Norton R."/>
            <person name="Quail M.A."/>
            <person name="Sanders M."/>
            <person name="Shanmugam D."/>
            <person name="Sohal A."/>
            <person name="Wasmuth J.D."/>
            <person name="Brunk B."/>
            <person name="Grigg M.E."/>
            <person name="Howard J.C."/>
            <person name="Parkinson J."/>
            <person name="Roos D.S."/>
            <person name="Trees A.J."/>
            <person name="Berriman M."/>
            <person name="Pain A."/>
            <person name="Wastling J.M."/>
        </authorList>
    </citation>
    <scope>NUCLEOTIDE SEQUENCE [LARGE SCALE GENOMIC DNA]</scope>
    <source>
        <strain evidence="8">Liverpool</strain>
    </source>
</reference>
<keyword evidence="3" id="KW-0963">Cytoplasm</keyword>
<dbReference type="EMBL" id="FR823386">
    <property type="protein sequence ID" value="CBZ51504.1"/>
    <property type="molecule type" value="Genomic_DNA"/>
</dbReference>
<dbReference type="PANTHER" id="PTHR13266:SF1">
    <property type="entry name" value="PROTEASOME INHIBITOR PI31 SUBUNIT"/>
    <property type="match status" value="1"/>
</dbReference>
<dbReference type="eggNOG" id="ENOG502QYAP">
    <property type="taxonomic scope" value="Eukaryota"/>
</dbReference>
<dbReference type="EMBL" id="LN714479">
    <property type="protein sequence ID" value="CEL65454.1"/>
    <property type="molecule type" value="Genomic_DNA"/>
</dbReference>
<feature type="region of interest" description="Disordered" evidence="4">
    <location>
        <begin position="364"/>
        <end position="383"/>
    </location>
</feature>
<keyword evidence="8" id="KW-1185">Reference proteome</keyword>
<dbReference type="InParanoid" id="F0VCY9"/>
<feature type="region of interest" description="Disordered" evidence="4">
    <location>
        <begin position="1"/>
        <end position="22"/>
    </location>
</feature>
<accession>F0VCY9</accession>
<feature type="domain" description="PI31 proteasome regulator C-terminal" evidence="5">
    <location>
        <begin position="284"/>
        <end position="356"/>
    </location>
</feature>
<feature type="region of interest" description="Disordered" evidence="4">
    <location>
        <begin position="233"/>
        <end position="342"/>
    </location>
</feature>
<dbReference type="GeneID" id="13440503"/>
<feature type="compositionally biased region" description="Basic and acidic residues" evidence="4">
    <location>
        <begin position="364"/>
        <end position="377"/>
    </location>
</feature>
<protein>
    <recommendedName>
        <fullName evidence="5">PI31 proteasome regulator C-terminal domain-containing protein</fullName>
    </recommendedName>
</protein>
<evidence type="ECO:0000313" key="6">
    <source>
        <dbReference type="EMBL" id="CBZ51504.1"/>
    </source>
</evidence>
<dbReference type="GO" id="GO:0070628">
    <property type="term" value="F:proteasome binding"/>
    <property type="evidence" value="ECO:0007669"/>
    <property type="project" value="InterPro"/>
</dbReference>
<dbReference type="PANTHER" id="PTHR13266">
    <property type="entry name" value="PROTEASOME INHIBITOR"/>
    <property type="match status" value="1"/>
</dbReference>
<feature type="compositionally biased region" description="Basic and acidic residues" evidence="4">
    <location>
        <begin position="198"/>
        <end position="207"/>
    </location>
</feature>
<comment type="similarity">
    <text evidence="2">Belongs to the proteasome inhibitor PI31 family.</text>
</comment>
<dbReference type="Proteomes" id="UP000007494">
    <property type="component" value="Chromosome V"/>
</dbReference>
<name>F0VCY9_NEOCL</name>
<reference evidence="6" key="1">
    <citation type="submission" date="2011-02" db="EMBL/GenBank/DDBJ databases">
        <authorList>
            <person name="Aslett M."/>
        </authorList>
    </citation>
    <scope>NUCLEOTIDE SEQUENCE</scope>
    <source>
        <strain evidence="6">Liverpool</strain>
    </source>
</reference>
<dbReference type="InterPro" id="IPR045128">
    <property type="entry name" value="PI31-like"/>
</dbReference>
<sequence>MTGPTNGPVAASSPPPLGAAESDRTHTLQSLLLLKTTLFRDAAEALTLVVHAALLDSGFVPLERGARTELSYAGSQGLCSEVNTPSGDFVRLPDGRVARVVYTPAAFSPDETGRTFSTTLVYALPRRLDGLRGAKKPEARVQVRCAVVGHVLAVHVSDEARQEETVAAEFPLEAAKALLELDARRGGGTSGVLSADAGEEKDAREDAPRALPVIARSVLAAVEDRLVSPLVRAYAPPKPMDPTASESPAKPAEGSALPPPRTGSETTSSRPPVSPTLPAEGPSVGAHDLRPPGLPDLTRRPEEGFPLGLDEGDGGTHVGPRHPFFRGGDRGAPGSFPMPPLPPGFVPGARYDPIGPFGVEPNPDHERPQRWDNRGDLDPPGGAGFGAGIGGIGNFGGGRGGGGGFGGGII</sequence>
<dbReference type="OrthoDB" id="68090at2759"/>
<gene>
    <name evidence="7" type="ORF">BN1204_012970</name>
    <name evidence="6" type="ORF">NCLIV_012970</name>
</gene>
<proteinExistence type="inferred from homology"/>
<comment type="subcellular location">
    <subcellularLocation>
        <location evidence="1">Cytoplasm</location>
    </subcellularLocation>
</comment>
<evidence type="ECO:0000313" key="8">
    <source>
        <dbReference type="Proteomes" id="UP000007494"/>
    </source>
</evidence>
<dbReference type="GO" id="GO:0005737">
    <property type="term" value="C:cytoplasm"/>
    <property type="evidence" value="ECO:0007669"/>
    <property type="project" value="UniProtKB-SubCell"/>
</dbReference>
<dbReference type="VEuPathDB" id="ToxoDB:NCLIV_012970"/>
<evidence type="ECO:0000259" key="5">
    <source>
        <dbReference type="Pfam" id="PF08577"/>
    </source>
</evidence>
<dbReference type="GO" id="GO:0043161">
    <property type="term" value="P:proteasome-mediated ubiquitin-dependent protein catabolic process"/>
    <property type="evidence" value="ECO:0007669"/>
    <property type="project" value="InterPro"/>
</dbReference>
<reference evidence="7" key="4">
    <citation type="journal article" date="2015" name="PLoS ONE">
        <title>Comprehensive Evaluation of Toxoplasma gondii VEG and Neospora caninum LIV Genomes with Tachyzoite Stage Transcriptome and Proteome Defines Novel Transcript Features.</title>
        <authorList>
            <person name="Ramaprasad A."/>
            <person name="Mourier T."/>
            <person name="Naeem R."/>
            <person name="Malas T.B."/>
            <person name="Moussa E."/>
            <person name="Panigrahi A."/>
            <person name="Vermont S.J."/>
            <person name="Otto T.D."/>
            <person name="Wastling J."/>
            <person name="Pain A."/>
        </authorList>
    </citation>
    <scope>NUCLEOTIDE SEQUENCE</scope>
    <source>
        <strain evidence="7">Liverpool</strain>
    </source>
</reference>
<dbReference type="OMA" id="HERPQRW"/>
<evidence type="ECO:0000313" key="7">
    <source>
        <dbReference type="EMBL" id="CEL65454.1"/>
    </source>
</evidence>
<dbReference type="AlphaFoldDB" id="F0VCY9"/>
<dbReference type="RefSeq" id="XP_003881537.1">
    <property type="nucleotide sequence ID" value="XM_003881488.1"/>
</dbReference>
<evidence type="ECO:0000256" key="2">
    <source>
        <dbReference type="ARBA" id="ARBA00006405"/>
    </source>
</evidence>
<feature type="region of interest" description="Disordered" evidence="4">
    <location>
        <begin position="185"/>
        <end position="207"/>
    </location>
</feature>
<reference evidence="6" key="2">
    <citation type="submission" date="2011-03" db="EMBL/GenBank/DDBJ databases">
        <title>Comparative genomics and transcriptomics of Neospora caninum and Toxoplasma gondii.</title>
        <authorList>
            <person name="Reid A.J."/>
            <person name="Sohal A."/>
            <person name="Harris D."/>
            <person name="Quail M."/>
            <person name="Sanders M."/>
            <person name="Berriman M."/>
            <person name="Wastling J.M."/>
            <person name="Pain A."/>
        </authorList>
    </citation>
    <scope>NUCLEOTIDE SEQUENCE</scope>
    <source>
        <strain evidence="6">Liverpool</strain>
    </source>
</reference>
<evidence type="ECO:0000256" key="3">
    <source>
        <dbReference type="ARBA" id="ARBA00022490"/>
    </source>
</evidence>
<evidence type="ECO:0000256" key="1">
    <source>
        <dbReference type="ARBA" id="ARBA00004496"/>
    </source>
</evidence>
<dbReference type="Gene3D" id="3.40.1000.30">
    <property type="match status" value="1"/>
</dbReference>